<organism evidence="10 11">
    <name type="scientific">Desulfolutivibrio sulfodismutans</name>
    <dbReference type="NCBI Taxonomy" id="63561"/>
    <lineage>
        <taxon>Bacteria</taxon>
        <taxon>Pseudomonadati</taxon>
        <taxon>Thermodesulfobacteriota</taxon>
        <taxon>Desulfovibrionia</taxon>
        <taxon>Desulfovibrionales</taxon>
        <taxon>Desulfovibrionaceae</taxon>
        <taxon>Desulfolutivibrio</taxon>
    </lineage>
</organism>
<dbReference type="AlphaFoldDB" id="A0A7K3NM53"/>
<evidence type="ECO:0000256" key="1">
    <source>
        <dbReference type="ARBA" id="ARBA00001286"/>
    </source>
</evidence>
<dbReference type="InterPro" id="IPR001497">
    <property type="entry name" value="MethylDNA_cys_MeTrfase_AS"/>
</dbReference>
<name>A0A7K3NM53_9BACT</name>
<dbReference type="CDD" id="cd06445">
    <property type="entry name" value="ATase"/>
    <property type="match status" value="1"/>
</dbReference>
<evidence type="ECO:0000256" key="7">
    <source>
        <dbReference type="ARBA" id="ARBA00023204"/>
    </source>
</evidence>
<evidence type="ECO:0000256" key="3">
    <source>
        <dbReference type="ARBA" id="ARBA00011918"/>
    </source>
</evidence>
<keyword evidence="5 10" id="KW-0808">Transferase</keyword>
<dbReference type="InterPro" id="IPR014048">
    <property type="entry name" value="MethylDNA_cys_MeTrfase_DNA-bd"/>
</dbReference>
<dbReference type="SUPFAM" id="SSF46767">
    <property type="entry name" value="Methylated DNA-protein cysteine methyltransferase, C-terminal domain"/>
    <property type="match status" value="1"/>
</dbReference>
<dbReference type="GO" id="GO:0006281">
    <property type="term" value="P:DNA repair"/>
    <property type="evidence" value="ECO:0007669"/>
    <property type="project" value="UniProtKB-KW"/>
</dbReference>
<dbReference type="PANTHER" id="PTHR10815">
    <property type="entry name" value="METHYLATED-DNA--PROTEIN-CYSTEINE METHYLTRANSFERASE"/>
    <property type="match status" value="1"/>
</dbReference>
<dbReference type="PROSITE" id="PS00374">
    <property type="entry name" value="MGMT"/>
    <property type="match status" value="1"/>
</dbReference>
<evidence type="ECO:0000259" key="9">
    <source>
        <dbReference type="Pfam" id="PF01035"/>
    </source>
</evidence>
<dbReference type="Proteomes" id="UP000469724">
    <property type="component" value="Unassembled WGS sequence"/>
</dbReference>
<evidence type="ECO:0000256" key="6">
    <source>
        <dbReference type="ARBA" id="ARBA00022763"/>
    </source>
</evidence>
<keyword evidence="11" id="KW-1185">Reference proteome</keyword>
<comment type="catalytic activity">
    <reaction evidence="1">
        <text>a 4-O-methyl-thymidine in DNA + L-cysteinyl-[protein] = a thymidine in DNA + S-methyl-L-cysteinyl-[protein]</text>
        <dbReference type="Rhea" id="RHEA:53428"/>
        <dbReference type="Rhea" id="RHEA-COMP:10131"/>
        <dbReference type="Rhea" id="RHEA-COMP:10132"/>
        <dbReference type="Rhea" id="RHEA-COMP:13555"/>
        <dbReference type="Rhea" id="RHEA-COMP:13556"/>
        <dbReference type="ChEBI" id="CHEBI:29950"/>
        <dbReference type="ChEBI" id="CHEBI:82612"/>
        <dbReference type="ChEBI" id="CHEBI:137386"/>
        <dbReference type="ChEBI" id="CHEBI:137387"/>
        <dbReference type="EC" id="2.1.1.63"/>
    </reaction>
</comment>
<comment type="catalytic activity">
    <reaction evidence="8">
        <text>a 6-O-methyl-2'-deoxyguanosine in DNA + L-cysteinyl-[protein] = S-methyl-L-cysteinyl-[protein] + a 2'-deoxyguanosine in DNA</text>
        <dbReference type="Rhea" id="RHEA:24000"/>
        <dbReference type="Rhea" id="RHEA-COMP:10131"/>
        <dbReference type="Rhea" id="RHEA-COMP:10132"/>
        <dbReference type="Rhea" id="RHEA-COMP:11367"/>
        <dbReference type="Rhea" id="RHEA-COMP:11368"/>
        <dbReference type="ChEBI" id="CHEBI:29950"/>
        <dbReference type="ChEBI" id="CHEBI:82612"/>
        <dbReference type="ChEBI" id="CHEBI:85445"/>
        <dbReference type="ChEBI" id="CHEBI:85448"/>
        <dbReference type="EC" id="2.1.1.63"/>
    </reaction>
</comment>
<evidence type="ECO:0000313" key="10">
    <source>
        <dbReference type="EMBL" id="NDY56279.1"/>
    </source>
</evidence>
<dbReference type="NCBIfam" id="TIGR00589">
    <property type="entry name" value="ogt"/>
    <property type="match status" value="1"/>
</dbReference>
<keyword evidence="6" id="KW-0227">DNA damage</keyword>
<dbReference type="EC" id="2.1.1.63" evidence="3"/>
<feature type="domain" description="Methylated-DNA-[protein]-cysteine S-methyltransferase DNA binding" evidence="9">
    <location>
        <begin position="91"/>
        <end position="171"/>
    </location>
</feature>
<evidence type="ECO:0000256" key="4">
    <source>
        <dbReference type="ARBA" id="ARBA00022603"/>
    </source>
</evidence>
<dbReference type="InterPro" id="IPR036388">
    <property type="entry name" value="WH-like_DNA-bd_sf"/>
</dbReference>
<dbReference type="InterPro" id="IPR036217">
    <property type="entry name" value="MethylDNA_cys_MeTrfase_DNAb"/>
</dbReference>
<evidence type="ECO:0000256" key="5">
    <source>
        <dbReference type="ARBA" id="ARBA00022679"/>
    </source>
</evidence>
<protein>
    <recommendedName>
        <fullName evidence="3">methylated-DNA--[protein]-cysteine S-methyltransferase</fullName>
        <ecNumber evidence="3">2.1.1.63</ecNumber>
    </recommendedName>
</protein>
<dbReference type="FunFam" id="1.10.10.10:FF:000214">
    <property type="entry name" value="Methylated-DNA--protein-cysteine methyltransferase"/>
    <property type="match status" value="1"/>
</dbReference>
<dbReference type="RefSeq" id="WP_163301334.1">
    <property type="nucleotide sequence ID" value="NZ_JAAGRQ010000017.1"/>
</dbReference>
<evidence type="ECO:0000256" key="8">
    <source>
        <dbReference type="ARBA" id="ARBA00049348"/>
    </source>
</evidence>
<dbReference type="EMBL" id="JAAGRQ010000017">
    <property type="protein sequence ID" value="NDY56279.1"/>
    <property type="molecule type" value="Genomic_DNA"/>
</dbReference>
<dbReference type="Gene3D" id="1.10.10.10">
    <property type="entry name" value="Winged helix-like DNA-binding domain superfamily/Winged helix DNA-binding domain"/>
    <property type="match status" value="1"/>
</dbReference>
<dbReference type="GO" id="GO:0032259">
    <property type="term" value="P:methylation"/>
    <property type="evidence" value="ECO:0007669"/>
    <property type="project" value="UniProtKB-KW"/>
</dbReference>
<evidence type="ECO:0000256" key="2">
    <source>
        <dbReference type="ARBA" id="ARBA00008711"/>
    </source>
</evidence>
<keyword evidence="7" id="KW-0234">DNA repair</keyword>
<comment type="caution">
    <text evidence="10">The sequence shown here is derived from an EMBL/GenBank/DDBJ whole genome shotgun (WGS) entry which is preliminary data.</text>
</comment>
<dbReference type="GO" id="GO:0003908">
    <property type="term" value="F:methylated-DNA-[protein]-cysteine S-methyltransferase activity"/>
    <property type="evidence" value="ECO:0007669"/>
    <property type="project" value="UniProtKB-EC"/>
</dbReference>
<dbReference type="PANTHER" id="PTHR10815:SF13">
    <property type="entry name" value="METHYLATED-DNA--PROTEIN-CYSTEINE METHYLTRANSFERASE"/>
    <property type="match status" value="1"/>
</dbReference>
<proteinExistence type="inferred from homology"/>
<dbReference type="Pfam" id="PF01035">
    <property type="entry name" value="DNA_binding_1"/>
    <property type="match status" value="1"/>
</dbReference>
<evidence type="ECO:0000313" key="11">
    <source>
        <dbReference type="Proteomes" id="UP000469724"/>
    </source>
</evidence>
<sequence length="174" mass="18709">MIETVVAAPLALDIHWDAEKIREITLRWADGSSPETGPVEAAAPQAAARIPAVPHVVTETGRAMQEALSRYVAGEDVRWPDLPLDFSRLTPFHQEALDALYRVAHGTVITYSELAAMTGRPTAARAAGRAMATNPFPLVLPCHRVVGRKGALTGFGPGLPMKRWLLVLEGVLSA</sequence>
<keyword evidence="4 10" id="KW-0489">Methyltransferase</keyword>
<accession>A0A7K3NM53</accession>
<gene>
    <name evidence="10" type="ORF">G3N56_05910</name>
</gene>
<reference evidence="10 11" key="1">
    <citation type="submission" date="2020-02" db="EMBL/GenBank/DDBJ databases">
        <title>Comparative genomics of sulfur disproportionating microorganisms.</title>
        <authorList>
            <person name="Ward L.M."/>
            <person name="Bertran E."/>
            <person name="Johnston D.T."/>
        </authorList>
    </citation>
    <scope>NUCLEOTIDE SEQUENCE [LARGE SCALE GENOMIC DNA]</scope>
    <source>
        <strain evidence="10 11">DSM 3696</strain>
    </source>
</reference>
<comment type="similarity">
    <text evidence="2">Belongs to the MGMT family.</text>
</comment>